<keyword evidence="2" id="KW-1185">Reference proteome</keyword>
<proteinExistence type="predicted"/>
<dbReference type="eggNOG" id="COG2250">
    <property type="taxonomic scope" value="Bacteria"/>
</dbReference>
<sequence length="292" mass="34901">MKADPFTKFPFQNELLNIIKNLVPLHSVYLISFEKEKTKRSVYLLPHSSQEPKRFTYTILIISQKAIAKNLNEVMTQLCRKMPKQFKAYAIFYSLADIISKLDYGNNFLNNVITKAPCIFKDDDELLRYKRPHPLYYKKLYNNIEDEWNCRMTRASYFLSVVDVYDLEEDLAVKMGFLNFALEHTCVALLYVFWEFKPTYYKLDYLMYMCGHFTNLPKEIFHRKTYKSHRLYNTLCNAYHLMRYSSNNKVSYEILDTAYKLCERFFQEAEVIGEKHLEKLKKLHCKNTIAKT</sequence>
<protein>
    <submittedName>
        <fullName evidence="1">Uncharacterized protein</fullName>
    </submittedName>
</protein>
<dbReference type="HOGENOM" id="CLU_082935_0_0_10"/>
<organism evidence="1 2">
    <name type="scientific">Aequorivita sublithincola (strain DSM 14238 / LMG 21431 / ACAM 643 / 9-3)</name>
    <dbReference type="NCBI Taxonomy" id="746697"/>
    <lineage>
        <taxon>Bacteria</taxon>
        <taxon>Pseudomonadati</taxon>
        <taxon>Bacteroidota</taxon>
        <taxon>Flavobacteriia</taxon>
        <taxon>Flavobacteriales</taxon>
        <taxon>Flavobacteriaceae</taxon>
        <taxon>Aequorivita</taxon>
    </lineage>
</organism>
<dbReference type="EMBL" id="CP003280">
    <property type="protein sequence ID" value="AFL80501.1"/>
    <property type="molecule type" value="Genomic_DNA"/>
</dbReference>
<reference evidence="1 2" key="1">
    <citation type="submission" date="2012-06" db="EMBL/GenBank/DDBJ databases">
        <title>The complete genome of Aequorivita sublithincola DSM 14238.</title>
        <authorList>
            <consortium name="US DOE Joint Genome Institute (JGI-PGF)"/>
            <person name="Lucas S."/>
            <person name="Copeland A."/>
            <person name="Lapidus A."/>
            <person name="Goodwin L."/>
            <person name="Pitluck S."/>
            <person name="Peters L."/>
            <person name="Munk A.C.C."/>
            <person name="Kyrpides N."/>
            <person name="Mavromatis K."/>
            <person name="Pagani I."/>
            <person name="Ivanova N."/>
            <person name="Ovchinnikova G."/>
            <person name="Zeytun A."/>
            <person name="Detter J.C."/>
            <person name="Han C."/>
            <person name="Land M."/>
            <person name="Hauser L."/>
            <person name="Markowitz V."/>
            <person name="Cheng J.-F."/>
            <person name="Hugenholtz P."/>
            <person name="Woyke T."/>
            <person name="Wu D."/>
            <person name="Tindall B."/>
            <person name="Faehnrich R."/>
            <person name="Brambilla E."/>
            <person name="Klenk H.-P."/>
            <person name="Eisen J.A."/>
        </authorList>
    </citation>
    <scope>NUCLEOTIDE SEQUENCE [LARGE SCALE GENOMIC DNA]</scope>
    <source>
        <strain evidence="2">DSM 14238 / LMG 21431 / ACAM 643 / 9-3</strain>
    </source>
</reference>
<dbReference type="Proteomes" id="UP000006049">
    <property type="component" value="Chromosome"/>
</dbReference>
<dbReference type="Gene3D" id="1.20.120.330">
    <property type="entry name" value="Nucleotidyltransferases domain 2"/>
    <property type="match status" value="1"/>
</dbReference>
<dbReference type="AlphaFoldDB" id="I3YU33"/>
<evidence type="ECO:0000313" key="1">
    <source>
        <dbReference type="EMBL" id="AFL80501.1"/>
    </source>
</evidence>
<name>I3YU33_AEQSU</name>
<gene>
    <name evidence="1" type="ordered locus">Aeqsu_1000</name>
</gene>
<dbReference type="RefSeq" id="WP_014781759.1">
    <property type="nucleotide sequence ID" value="NC_018013.1"/>
</dbReference>
<dbReference type="KEGG" id="asl:Aeqsu_1000"/>
<accession>I3YU33</accession>
<dbReference type="STRING" id="746697.Aeqsu_1000"/>
<dbReference type="OrthoDB" id="1321649at2"/>
<evidence type="ECO:0000313" key="2">
    <source>
        <dbReference type="Proteomes" id="UP000006049"/>
    </source>
</evidence>